<proteinExistence type="inferred from homology"/>
<evidence type="ECO:0000256" key="3">
    <source>
        <dbReference type="ARBA" id="ARBA00023125"/>
    </source>
</evidence>
<dbReference type="EMBL" id="SNXI01000033">
    <property type="protein sequence ID" value="TDP27257.1"/>
    <property type="molecule type" value="Genomic_DNA"/>
</dbReference>
<sequence length="297" mass="33311">MNISHLKMMQAVADTGSLQQAAQRLYKTQSAISMALKKLEQEAGFALFDRSGYRLKLTAHGQQYLRQAEEVLRQHQRLQTLTDSLREGAEPHVTLCYDHTCDASLWLKSISELQRHYPATEIRIEGESQLRSLRRVNQGEVDLAICPWLPLFRQYGDFETIAIAPFELTVVIADTLVNSAGGMPRSRQQLLNLPMLIPQNLDVGISMDAILRLPSQRRIQANDVSTQRELLLAGLGWGVIPKHMVRTYLASGQLHEISIPGFVQQVDLEVHLIRSASRSLGPAATSLWDMAFTAFIA</sequence>
<dbReference type="InterPro" id="IPR036390">
    <property type="entry name" value="WH_DNA-bd_sf"/>
</dbReference>
<dbReference type="AlphaFoldDB" id="A0A4R6NW58"/>
<keyword evidence="4" id="KW-0804">Transcription</keyword>
<name>A0A4R6NW58_9GAMM</name>
<dbReference type="GO" id="GO:0000976">
    <property type="term" value="F:transcription cis-regulatory region binding"/>
    <property type="evidence" value="ECO:0007669"/>
    <property type="project" value="TreeGrafter"/>
</dbReference>
<dbReference type="Gene3D" id="3.40.190.290">
    <property type="match status" value="1"/>
</dbReference>
<dbReference type="RefSeq" id="WP_133540889.1">
    <property type="nucleotide sequence ID" value="NZ_SNXI01000033.1"/>
</dbReference>
<accession>A0A4R6NW58</accession>
<keyword evidence="7" id="KW-1185">Reference proteome</keyword>
<comment type="caution">
    <text evidence="6">The sequence shown here is derived from an EMBL/GenBank/DDBJ whole genome shotgun (WGS) entry which is preliminary data.</text>
</comment>
<keyword evidence="2" id="KW-0805">Transcription regulation</keyword>
<dbReference type="InterPro" id="IPR000847">
    <property type="entry name" value="LysR_HTH_N"/>
</dbReference>
<keyword evidence="3" id="KW-0238">DNA-binding</keyword>
<reference evidence="6 7" key="1">
    <citation type="submission" date="2019-03" db="EMBL/GenBank/DDBJ databases">
        <title>Freshwater and sediment microbial communities from various areas in North America, analyzing microbe dynamics in response to fracking.</title>
        <authorList>
            <person name="Lamendella R."/>
        </authorList>
    </citation>
    <scope>NUCLEOTIDE SEQUENCE [LARGE SCALE GENOMIC DNA]</scope>
    <source>
        <strain evidence="6 7">18_TX</strain>
    </source>
</reference>
<evidence type="ECO:0000259" key="5">
    <source>
        <dbReference type="PROSITE" id="PS50931"/>
    </source>
</evidence>
<dbReference type="InterPro" id="IPR005119">
    <property type="entry name" value="LysR_subst-bd"/>
</dbReference>
<evidence type="ECO:0000256" key="1">
    <source>
        <dbReference type="ARBA" id="ARBA00009437"/>
    </source>
</evidence>
<gene>
    <name evidence="6" type="ORF">DEU29_1337</name>
</gene>
<evidence type="ECO:0000313" key="7">
    <source>
        <dbReference type="Proteomes" id="UP000295531"/>
    </source>
</evidence>
<organism evidence="6 7">
    <name type="scientific">Idiomarina aquatica</name>
    <dbReference type="NCBI Taxonomy" id="1327752"/>
    <lineage>
        <taxon>Bacteria</taxon>
        <taxon>Pseudomonadati</taxon>
        <taxon>Pseudomonadota</taxon>
        <taxon>Gammaproteobacteria</taxon>
        <taxon>Alteromonadales</taxon>
        <taxon>Idiomarinaceae</taxon>
        <taxon>Idiomarina</taxon>
    </lineage>
</organism>
<evidence type="ECO:0000256" key="2">
    <source>
        <dbReference type="ARBA" id="ARBA00023015"/>
    </source>
</evidence>
<dbReference type="CDD" id="cd05466">
    <property type="entry name" value="PBP2_LTTR_substrate"/>
    <property type="match status" value="1"/>
</dbReference>
<feature type="domain" description="HTH lysR-type" evidence="5">
    <location>
        <begin position="1"/>
        <end position="58"/>
    </location>
</feature>
<protein>
    <submittedName>
        <fullName evidence="6">LysR family transcriptional regulator</fullName>
    </submittedName>
</protein>
<dbReference type="GO" id="GO:0003700">
    <property type="term" value="F:DNA-binding transcription factor activity"/>
    <property type="evidence" value="ECO:0007669"/>
    <property type="project" value="InterPro"/>
</dbReference>
<dbReference type="Proteomes" id="UP000295531">
    <property type="component" value="Unassembled WGS sequence"/>
</dbReference>
<dbReference type="PRINTS" id="PR00039">
    <property type="entry name" value="HTHLYSR"/>
</dbReference>
<dbReference type="PANTHER" id="PTHR30126">
    <property type="entry name" value="HTH-TYPE TRANSCRIPTIONAL REGULATOR"/>
    <property type="match status" value="1"/>
</dbReference>
<dbReference type="OrthoDB" id="9786526at2"/>
<dbReference type="SUPFAM" id="SSF53850">
    <property type="entry name" value="Periplasmic binding protein-like II"/>
    <property type="match status" value="1"/>
</dbReference>
<evidence type="ECO:0000256" key="4">
    <source>
        <dbReference type="ARBA" id="ARBA00023163"/>
    </source>
</evidence>
<dbReference type="PROSITE" id="PS50931">
    <property type="entry name" value="HTH_LYSR"/>
    <property type="match status" value="1"/>
</dbReference>
<dbReference type="InterPro" id="IPR036388">
    <property type="entry name" value="WH-like_DNA-bd_sf"/>
</dbReference>
<dbReference type="PANTHER" id="PTHR30126:SF91">
    <property type="entry name" value="LYSR FAMILY TRANSCRIPTIONAL REGULATOR"/>
    <property type="match status" value="1"/>
</dbReference>
<dbReference type="SUPFAM" id="SSF46785">
    <property type="entry name" value="Winged helix' DNA-binding domain"/>
    <property type="match status" value="1"/>
</dbReference>
<dbReference type="Gene3D" id="1.10.10.10">
    <property type="entry name" value="Winged helix-like DNA-binding domain superfamily/Winged helix DNA-binding domain"/>
    <property type="match status" value="1"/>
</dbReference>
<dbReference type="FunFam" id="1.10.10.10:FF:000001">
    <property type="entry name" value="LysR family transcriptional regulator"/>
    <property type="match status" value="1"/>
</dbReference>
<dbReference type="Pfam" id="PF00126">
    <property type="entry name" value="HTH_1"/>
    <property type="match status" value="1"/>
</dbReference>
<dbReference type="Pfam" id="PF03466">
    <property type="entry name" value="LysR_substrate"/>
    <property type="match status" value="1"/>
</dbReference>
<comment type="similarity">
    <text evidence="1">Belongs to the LysR transcriptional regulatory family.</text>
</comment>
<evidence type="ECO:0000313" key="6">
    <source>
        <dbReference type="EMBL" id="TDP27257.1"/>
    </source>
</evidence>